<evidence type="ECO:0000313" key="1">
    <source>
        <dbReference type="EMBL" id="KAA8535326.1"/>
    </source>
</evidence>
<dbReference type="EMBL" id="CM018040">
    <property type="protein sequence ID" value="KAA8535326.1"/>
    <property type="molecule type" value="Genomic_DNA"/>
</dbReference>
<dbReference type="AlphaFoldDB" id="A0A5J5AZK5"/>
<organism evidence="1 2">
    <name type="scientific">Nyssa sinensis</name>
    <dbReference type="NCBI Taxonomy" id="561372"/>
    <lineage>
        <taxon>Eukaryota</taxon>
        <taxon>Viridiplantae</taxon>
        <taxon>Streptophyta</taxon>
        <taxon>Embryophyta</taxon>
        <taxon>Tracheophyta</taxon>
        <taxon>Spermatophyta</taxon>
        <taxon>Magnoliopsida</taxon>
        <taxon>eudicotyledons</taxon>
        <taxon>Gunneridae</taxon>
        <taxon>Pentapetalae</taxon>
        <taxon>asterids</taxon>
        <taxon>Cornales</taxon>
        <taxon>Nyssaceae</taxon>
        <taxon>Nyssa</taxon>
    </lineage>
</organism>
<evidence type="ECO:0000313" key="2">
    <source>
        <dbReference type="Proteomes" id="UP000325577"/>
    </source>
</evidence>
<proteinExistence type="predicted"/>
<accession>A0A5J5AZK5</accession>
<gene>
    <name evidence="1" type="ORF">F0562_030329</name>
</gene>
<name>A0A5J5AZK5_9ASTE</name>
<protein>
    <submittedName>
        <fullName evidence="1">Uncharacterized protein</fullName>
    </submittedName>
</protein>
<keyword evidence="2" id="KW-1185">Reference proteome</keyword>
<sequence>MHHAWVMNRDSGQYAMKADHSVQHVVSSEEEDDELDKDGNILRLVSHTTASVEELVHEANTTLDVAEDDILAGADGVVIEDERSANSNSKVDSVVEETASSVGSEIGALGLCKINGQVTLEIPEKRNLRKMVR</sequence>
<dbReference type="Proteomes" id="UP000325577">
    <property type="component" value="Linkage Group LG17"/>
</dbReference>
<reference evidence="1 2" key="1">
    <citation type="submission" date="2019-09" db="EMBL/GenBank/DDBJ databases">
        <title>A chromosome-level genome assembly of the Chinese tupelo Nyssa sinensis.</title>
        <authorList>
            <person name="Yang X."/>
            <person name="Kang M."/>
            <person name="Yang Y."/>
            <person name="Xiong H."/>
            <person name="Wang M."/>
            <person name="Zhang Z."/>
            <person name="Wang Z."/>
            <person name="Wu H."/>
            <person name="Ma T."/>
            <person name="Liu J."/>
            <person name="Xi Z."/>
        </authorList>
    </citation>
    <scope>NUCLEOTIDE SEQUENCE [LARGE SCALE GENOMIC DNA]</scope>
    <source>
        <strain evidence="1">J267</strain>
        <tissue evidence="1">Leaf</tissue>
    </source>
</reference>